<evidence type="ECO:0000313" key="3">
    <source>
        <dbReference type="EMBL" id="UJO16952.1"/>
    </source>
</evidence>
<organism evidence="3 4">
    <name type="scientific">Passalora fulva</name>
    <name type="common">Tomato leaf mold</name>
    <name type="synonym">Cladosporium fulvum</name>
    <dbReference type="NCBI Taxonomy" id="5499"/>
    <lineage>
        <taxon>Eukaryota</taxon>
        <taxon>Fungi</taxon>
        <taxon>Dikarya</taxon>
        <taxon>Ascomycota</taxon>
        <taxon>Pezizomycotina</taxon>
        <taxon>Dothideomycetes</taxon>
        <taxon>Dothideomycetidae</taxon>
        <taxon>Mycosphaerellales</taxon>
        <taxon>Mycosphaerellaceae</taxon>
        <taxon>Fulvia</taxon>
    </lineage>
</organism>
<keyword evidence="4" id="KW-1185">Reference proteome</keyword>
<dbReference type="EMBL" id="CP090166">
    <property type="protein sequence ID" value="UJO16952.1"/>
    <property type="molecule type" value="Genomic_DNA"/>
</dbReference>
<reference evidence="3" key="2">
    <citation type="journal article" date="2022" name="Microb. Genom.">
        <title>A chromosome-scale genome assembly of the tomato pathogen Cladosporium fulvum reveals a compartmentalized genome architecture and the presence of a dispensable chromosome.</title>
        <authorList>
            <person name="Zaccaron A.Z."/>
            <person name="Chen L.H."/>
            <person name="Samaras A."/>
            <person name="Stergiopoulos I."/>
        </authorList>
    </citation>
    <scope>NUCLEOTIDE SEQUENCE</scope>
    <source>
        <strain evidence="3">Race5_Kim</strain>
    </source>
</reference>
<feature type="region of interest" description="Disordered" evidence="2">
    <location>
        <begin position="1"/>
        <end position="30"/>
    </location>
</feature>
<name>A0A9Q8P8F5_PASFU</name>
<dbReference type="Proteomes" id="UP000756132">
    <property type="component" value="Chromosome 4"/>
</dbReference>
<dbReference type="KEGG" id="ffu:CLAFUR5_04109"/>
<feature type="region of interest" description="Disordered" evidence="2">
    <location>
        <begin position="93"/>
        <end position="115"/>
    </location>
</feature>
<keyword evidence="1" id="KW-0175">Coiled coil</keyword>
<dbReference type="RefSeq" id="XP_047761318.1">
    <property type="nucleotide sequence ID" value="XM_047903257.1"/>
</dbReference>
<reference evidence="3" key="1">
    <citation type="submission" date="2021-12" db="EMBL/GenBank/DDBJ databases">
        <authorList>
            <person name="Zaccaron A."/>
            <person name="Stergiopoulos I."/>
        </authorList>
    </citation>
    <scope>NUCLEOTIDE SEQUENCE</scope>
    <source>
        <strain evidence="3">Race5_Kim</strain>
    </source>
</reference>
<evidence type="ECO:0000313" key="4">
    <source>
        <dbReference type="Proteomes" id="UP000756132"/>
    </source>
</evidence>
<sequence>MPERTSTMSWLSPRRRRTTGNLKNIPNGQYRPVLDHAEGLIIPSRLESTGEEPVSIARRLSESYGKGTLESNVRANDVRTVEGQGDGAERLTGVEEQEQETDRLQRDGKSNGYVDSKGLTEELGHITSLLGTLNTRLKQIQQAIVEGNSQTSPLQKHLEGLDSGARANVEVLQQLLESQQSTRQAITQSAEHVDLQPCEDHLRSLQTSSTTQTDFLRELVEAQNATREAVEANSGEIDVSPLVDEMQAVRKAIEQQRNPLLEHLEAIRNATERNAEQIKALVEAQHKQVQTPSKNADLDLTPMTERLNKIHATLEKSSRQSGESSPGGGDPKFILSALTSHLSKIQAVTEQNAKSIHSLQQKHSSTDDAQTKMHNGIATTSDFIQKLATANMDTHRLLARRSTEVEDKAQENMKKLEKRMEATNSQARELMTGQREMTKVMRDLANAISAQNKGNCDHVVIPPPRKMGKKVVGFVYDGKVVESPEGSILRQ</sequence>
<feature type="compositionally biased region" description="Polar residues" evidence="2">
    <location>
        <begin position="1"/>
        <end position="10"/>
    </location>
</feature>
<accession>A0A9Q8P8F5</accession>
<evidence type="ECO:0000256" key="1">
    <source>
        <dbReference type="SAM" id="Coils"/>
    </source>
</evidence>
<dbReference type="GeneID" id="71983987"/>
<protein>
    <submittedName>
        <fullName evidence="3">Uncharacterized protein</fullName>
    </submittedName>
</protein>
<dbReference type="AlphaFoldDB" id="A0A9Q8P8F5"/>
<feature type="compositionally biased region" description="Basic and acidic residues" evidence="2">
    <location>
        <begin position="100"/>
        <end position="109"/>
    </location>
</feature>
<proteinExistence type="predicted"/>
<gene>
    <name evidence="3" type="ORF">CLAFUR5_04109</name>
</gene>
<evidence type="ECO:0000256" key="2">
    <source>
        <dbReference type="SAM" id="MobiDB-lite"/>
    </source>
</evidence>
<feature type="coiled-coil region" evidence="1">
    <location>
        <begin position="399"/>
        <end position="433"/>
    </location>
</feature>
<dbReference type="OrthoDB" id="5364171at2759"/>